<dbReference type="GO" id="GO:0006955">
    <property type="term" value="P:immune response"/>
    <property type="evidence" value="ECO:0007669"/>
    <property type="project" value="TreeGrafter"/>
</dbReference>
<sequence length="309" mass="35043">MHRLFNRVMSLNYPAEGEDDLQSTGPGPEFDQPWRTVTWSEDNKNQMLKKLKDFQPSTEEIRELKILLHGPIGAGKSSFINSISTVLQGYHTATALANSSTDLGHSFSVKFKTHKLKKDGPRSFYPFVFTDIMGLEAEDERGVHTDDIKSILLGHVKNGYTFNAQKPIDKDDPKYISNPGLKDKVHCLVSVLPADKISLISDEVMDKMKTVRKKARDLEIPQVVIMSLVDEACPLVKHNLSKIYTSKKIKEKMKVCSDRLGVPVNCIFPVQNYHEQITNNLDMDILILMAMTHIITFANDYVEDQVYDE</sequence>
<dbReference type="Proteomes" id="UP000221080">
    <property type="component" value="Chromosome 26"/>
</dbReference>
<dbReference type="OMA" id="ILMAMTH"/>
<protein>
    <submittedName>
        <fullName evidence="2">Interferon-induced protein 44-like</fullName>
    </submittedName>
</protein>
<dbReference type="SUPFAM" id="SSF52540">
    <property type="entry name" value="P-loop containing nucleoside triphosphate hydrolases"/>
    <property type="match status" value="1"/>
</dbReference>
<dbReference type="RefSeq" id="XP_017312975.1">
    <property type="nucleotide sequence ID" value="XM_017457486.3"/>
</dbReference>
<accession>A0A2D0Q6J8</accession>
<dbReference type="CTD" id="100321606"/>
<keyword evidence="1" id="KW-1185">Reference proteome</keyword>
<evidence type="ECO:0000313" key="2">
    <source>
        <dbReference type="RefSeq" id="XP_017312975.1"/>
    </source>
</evidence>
<dbReference type="AlphaFoldDB" id="A0A2D0Q6J8"/>
<dbReference type="InterPro" id="IPR027417">
    <property type="entry name" value="P-loop_NTPase"/>
</dbReference>
<reference evidence="2" key="2">
    <citation type="submission" date="2025-08" db="UniProtKB">
        <authorList>
            <consortium name="RefSeq"/>
        </authorList>
    </citation>
    <scope>IDENTIFICATION</scope>
    <source>
        <tissue evidence="2">Blood</tissue>
    </source>
</reference>
<name>A0A2D0Q6J8_ICTPU</name>
<evidence type="ECO:0000313" key="1">
    <source>
        <dbReference type="Proteomes" id="UP000221080"/>
    </source>
</evidence>
<dbReference type="KEGG" id="ipu:108258684"/>
<gene>
    <name evidence="2" type="primary">ifi44b</name>
</gene>
<dbReference type="PANTHER" id="PTHR14241:SF1">
    <property type="entry name" value="INTERFERON-INDUCED PROTEIN 44-RELATED"/>
    <property type="match status" value="1"/>
</dbReference>
<proteinExistence type="predicted"/>
<dbReference type="PANTHER" id="PTHR14241">
    <property type="entry name" value="INTERFERON-INDUCED PROTEIN 44"/>
    <property type="match status" value="1"/>
</dbReference>
<dbReference type="Gene3D" id="3.40.50.300">
    <property type="entry name" value="P-loop containing nucleotide triphosphate hydrolases"/>
    <property type="match status" value="1"/>
</dbReference>
<organism evidence="1 2">
    <name type="scientific">Ictalurus punctatus</name>
    <name type="common">Channel catfish</name>
    <name type="synonym">Silurus punctatus</name>
    <dbReference type="NCBI Taxonomy" id="7998"/>
    <lineage>
        <taxon>Eukaryota</taxon>
        <taxon>Metazoa</taxon>
        <taxon>Chordata</taxon>
        <taxon>Craniata</taxon>
        <taxon>Vertebrata</taxon>
        <taxon>Euteleostomi</taxon>
        <taxon>Actinopterygii</taxon>
        <taxon>Neopterygii</taxon>
        <taxon>Teleostei</taxon>
        <taxon>Ostariophysi</taxon>
        <taxon>Siluriformes</taxon>
        <taxon>Ictaluridae</taxon>
        <taxon>Ictalurus</taxon>
    </lineage>
</organism>
<reference evidence="1" key="1">
    <citation type="journal article" date="2016" name="Nat. Commun.">
        <title>The channel catfish genome sequence provides insights into the evolution of scale formation in teleosts.</title>
        <authorList>
            <person name="Liu Z."/>
            <person name="Liu S."/>
            <person name="Yao J."/>
            <person name="Bao L."/>
            <person name="Zhang J."/>
            <person name="Li Y."/>
            <person name="Jiang C."/>
            <person name="Sun L."/>
            <person name="Wang R."/>
            <person name="Zhang Y."/>
            <person name="Zhou T."/>
            <person name="Zeng Q."/>
            <person name="Fu Q."/>
            <person name="Gao S."/>
            <person name="Li N."/>
            <person name="Koren S."/>
            <person name="Jiang Y."/>
            <person name="Zimin A."/>
            <person name="Xu P."/>
            <person name="Phillippy A.M."/>
            <person name="Geng X."/>
            <person name="Song L."/>
            <person name="Sun F."/>
            <person name="Li C."/>
            <person name="Wang X."/>
            <person name="Chen A."/>
            <person name="Jin Y."/>
            <person name="Yuan Z."/>
            <person name="Yang Y."/>
            <person name="Tan S."/>
            <person name="Peatman E."/>
            <person name="Lu J."/>
            <person name="Qin Z."/>
            <person name="Dunham R."/>
            <person name="Li Z."/>
            <person name="Sonstegard T."/>
            <person name="Feng J."/>
            <person name="Danzmann R.G."/>
            <person name="Schroeder S."/>
            <person name="Scheffler B."/>
            <person name="Duke M.V."/>
            <person name="Ballard L."/>
            <person name="Kucuktas H."/>
            <person name="Kaltenboeck L."/>
            <person name="Liu H."/>
            <person name="Armbruster J."/>
            <person name="Xie Y."/>
            <person name="Kirby M.L."/>
            <person name="Tian Y."/>
            <person name="Flanagan M.E."/>
            <person name="Mu W."/>
            <person name="Waldbieser G.C."/>
        </authorList>
    </citation>
    <scope>NUCLEOTIDE SEQUENCE [LARGE SCALE GENOMIC DNA]</scope>
    <source>
        <strain evidence="1">SDA103</strain>
    </source>
</reference>
<dbReference type="OrthoDB" id="25620at2759"/>
<dbReference type="STRING" id="7998.ENSIPUP00000035826"/>
<dbReference type="GeneID" id="108258684"/>